<dbReference type="Proteomes" id="UP000471465">
    <property type="component" value="Unassembled WGS sequence"/>
</dbReference>
<proteinExistence type="predicted"/>
<accession>A0A6N7C197</accession>
<evidence type="ECO:0000313" key="1">
    <source>
        <dbReference type="EMBL" id="KAF0569136.1"/>
    </source>
</evidence>
<protein>
    <submittedName>
        <fullName evidence="1">Uncharacterized protein</fullName>
    </submittedName>
</protein>
<comment type="caution">
    <text evidence="1">The sequence shown here is derived from an EMBL/GenBank/DDBJ whole genome shotgun (WGS) entry which is preliminary data.</text>
</comment>
<keyword evidence="2" id="KW-1185">Reference proteome</keyword>
<dbReference type="EMBL" id="VZIZ01000013">
    <property type="protein sequence ID" value="KAF0569136.1"/>
    <property type="molecule type" value="Genomic_DNA"/>
</dbReference>
<gene>
    <name evidence="1" type="ORF">FQV37_329</name>
</gene>
<name>A0A6N7C197_9GAMM</name>
<dbReference type="RefSeq" id="WP_160021635.1">
    <property type="nucleotide sequence ID" value="NZ_VZIZ01000013.1"/>
</dbReference>
<sequence>MASFDLTLAVARPDIIADSPTTVRGFRPYIDQHQWMVVEVSHGLSVGDYSTGIKCEAGV</sequence>
<organism evidence="1 2">
    <name type="scientific">Psychrobacter nivimaris</name>
    <dbReference type="NCBI Taxonomy" id="281738"/>
    <lineage>
        <taxon>Bacteria</taxon>
        <taxon>Pseudomonadati</taxon>
        <taxon>Pseudomonadota</taxon>
        <taxon>Gammaproteobacteria</taxon>
        <taxon>Moraxellales</taxon>
        <taxon>Moraxellaceae</taxon>
        <taxon>Psychrobacter</taxon>
    </lineage>
</organism>
<dbReference type="AlphaFoldDB" id="A0A6N7C197"/>
<reference evidence="1 2" key="1">
    <citation type="submission" date="2019-09" db="EMBL/GenBank/DDBJ databases">
        <title>Draft genome sequence of Psychrobacter nivimaris LAMA 639, in search for biotechnological relevant genes.</title>
        <authorList>
            <person name="Lima A.O.S."/>
            <person name="Staloch B.E.K."/>
            <person name="Freitas R.C."/>
            <person name="Niero H."/>
            <person name="Silva M.A.C."/>
        </authorList>
    </citation>
    <scope>NUCLEOTIDE SEQUENCE [LARGE SCALE GENOMIC DNA]</scope>
    <source>
        <strain evidence="1 2">LAMA 639</strain>
    </source>
</reference>
<evidence type="ECO:0000313" key="2">
    <source>
        <dbReference type="Proteomes" id="UP000471465"/>
    </source>
</evidence>